<protein>
    <submittedName>
        <fullName evidence="2">Uncharacterized protein</fullName>
    </submittedName>
</protein>
<reference evidence="3" key="1">
    <citation type="journal article" date="2015" name="Nat. Plants">
        <title>Genome expansion of Arabis alpina linked with retrotransposition and reduced symmetric DNA methylation.</title>
        <authorList>
            <person name="Willing E.M."/>
            <person name="Rawat V."/>
            <person name="Mandakova T."/>
            <person name="Maumus F."/>
            <person name="James G.V."/>
            <person name="Nordstroem K.J."/>
            <person name="Becker C."/>
            <person name="Warthmann N."/>
            <person name="Chica C."/>
            <person name="Szarzynska B."/>
            <person name="Zytnicki M."/>
            <person name="Albani M.C."/>
            <person name="Kiefer C."/>
            <person name="Bergonzi S."/>
            <person name="Castaings L."/>
            <person name="Mateos J.L."/>
            <person name="Berns M.C."/>
            <person name="Bujdoso N."/>
            <person name="Piofczyk T."/>
            <person name="de Lorenzo L."/>
            <person name="Barrero-Sicilia C."/>
            <person name="Mateos I."/>
            <person name="Piednoel M."/>
            <person name="Hagmann J."/>
            <person name="Chen-Min-Tao R."/>
            <person name="Iglesias-Fernandez R."/>
            <person name="Schuster S.C."/>
            <person name="Alonso-Blanco C."/>
            <person name="Roudier F."/>
            <person name="Carbonero P."/>
            <person name="Paz-Ares J."/>
            <person name="Davis S.J."/>
            <person name="Pecinka A."/>
            <person name="Quesneville H."/>
            <person name="Colot V."/>
            <person name="Lysak M.A."/>
            <person name="Weigel D."/>
            <person name="Coupland G."/>
            <person name="Schneeberger K."/>
        </authorList>
    </citation>
    <scope>NUCLEOTIDE SEQUENCE [LARGE SCALE GENOMIC DNA]</scope>
    <source>
        <strain evidence="3">cv. Pajares</strain>
    </source>
</reference>
<keyword evidence="3" id="KW-1185">Reference proteome</keyword>
<feature type="compositionally biased region" description="Basic residues" evidence="1">
    <location>
        <begin position="8"/>
        <end position="21"/>
    </location>
</feature>
<dbReference type="EMBL" id="CM002875">
    <property type="protein sequence ID" value="KFK29140.1"/>
    <property type="molecule type" value="Genomic_DNA"/>
</dbReference>
<proteinExistence type="predicted"/>
<evidence type="ECO:0000313" key="2">
    <source>
        <dbReference type="EMBL" id="KFK29140.1"/>
    </source>
</evidence>
<gene>
    <name evidence="2" type="ordered locus">AALP_Aa7g093600</name>
</gene>
<feature type="compositionally biased region" description="Low complexity" evidence="1">
    <location>
        <begin position="40"/>
        <end position="49"/>
    </location>
</feature>
<organism evidence="2 3">
    <name type="scientific">Arabis alpina</name>
    <name type="common">Alpine rock-cress</name>
    <dbReference type="NCBI Taxonomy" id="50452"/>
    <lineage>
        <taxon>Eukaryota</taxon>
        <taxon>Viridiplantae</taxon>
        <taxon>Streptophyta</taxon>
        <taxon>Embryophyta</taxon>
        <taxon>Tracheophyta</taxon>
        <taxon>Spermatophyta</taxon>
        <taxon>Magnoliopsida</taxon>
        <taxon>eudicotyledons</taxon>
        <taxon>Gunneridae</taxon>
        <taxon>Pentapetalae</taxon>
        <taxon>rosids</taxon>
        <taxon>malvids</taxon>
        <taxon>Brassicales</taxon>
        <taxon>Brassicaceae</taxon>
        <taxon>Arabideae</taxon>
        <taxon>Arabis</taxon>
    </lineage>
</organism>
<accession>A0A087GGY8</accession>
<dbReference type="AlphaFoldDB" id="A0A087GGY8"/>
<evidence type="ECO:0000256" key="1">
    <source>
        <dbReference type="SAM" id="MobiDB-lite"/>
    </source>
</evidence>
<dbReference type="Gramene" id="KFK29140">
    <property type="protein sequence ID" value="KFK29140"/>
    <property type="gene ID" value="AALP_AA7G093600"/>
</dbReference>
<evidence type="ECO:0000313" key="3">
    <source>
        <dbReference type="Proteomes" id="UP000029120"/>
    </source>
</evidence>
<name>A0A087GGY8_ARAAL</name>
<feature type="region of interest" description="Disordered" evidence="1">
    <location>
        <begin position="1"/>
        <end position="49"/>
    </location>
</feature>
<feature type="compositionally biased region" description="Basic and acidic residues" evidence="1">
    <location>
        <begin position="22"/>
        <end position="35"/>
    </location>
</feature>
<dbReference type="OrthoDB" id="1835882at2759"/>
<dbReference type="Proteomes" id="UP000029120">
    <property type="component" value="Chromosome 7"/>
</dbReference>
<sequence>MVTAPKARSGKLRPGAYRRPKGQADRFTPRGRPADPSKGSTTSFFTTTI</sequence>